<dbReference type="AlphaFoldDB" id="A0A3R7LI72"/>
<protein>
    <submittedName>
        <fullName evidence="5">23S rRNA (Guanine(748)-N(1))-methyltransferase Erm(32)</fullName>
    </submittedName>
</protein>
<dbReference type="InterPro" id="IPR048647">
    <property type="entry name" value="RlmA_N"/>
</dbReference>
<dbReference type="Pfam" id="PF21302">
    <property type="entry name" value="Zn_ribbon_RlmA"/>
    <property type="match status" value="1"/>
</dbReference>
<dbReference type="InterPro" id="IPR016718">
    <property type="entry name" value="rRNA_m1G-MeTrfase_A_prd"/>
</dbReference>
<dbReference type="OrthoDB" id="108476at2"/>
<keyword evidence="6" id="KW-1185">Reference proteome</keyword>
<dbReference type="SMR" id="A0A3R7LI72"/>
<keyword evidence="1" id="KW-0479">Metal-binding</keyword>
<dbReference type="Gene3D" id="3.40.50.150">
    <property type="entry name" value="Vaccinia Virus protein VP39"/>
    <property type="match status" value="1"/>
</dbReference>
<feature type="domain" description="Methyltransferase" evidence="3">
    <location>
        <begin position="93"/>
        <end position="177"/>
    </location>
</feature>
<keyword evidence="1" id="KW-0862">Zinc</keyword>
<dbReference type="PIRSF" id="PIRSF018249">
    <property type="entry name" value="MyrA_prd"/>
    <property type="match status" value="1"/>
</dbReference>
<dbReference type="SUPFAM" id="SSF53335">
    <property type="entry name" value="S-adenosyl-L-methionine-dependent methyltransferases"/>
    <property type="match status" value="1"/>
</dbReference>
<dbReference type="NCBIfam" id="NF000133">
    <property type="entry name" value="Erm32"/>
    <property type="match status" value="1"/>
</dbReference>
<feature type="binding site" evidence="1">
    <location>
        <position position="31"/>
    </location>
    <ligand>
        <name>Zn(2+)</name>
        <dbReference type="ChEBI" id="CHEBI:29105"/>
    </ligand>
</feature>
<proteinExistence type="predicted"/>
<dbReference type="Proteomes" id="UP000028058">
    <property type="component" value="Unassembled WGS sequence"/>
</dbReference>
<organism evidence="5 6">
    <name type="scientific">Streptomyces xinghaiensis</name>
    <dbReference type="NCBI Taxonomy" id="1038928"/>
    <lineage>
        <taxon>Bacteria</taxon>
        <taxon>Bacillati</taxon>
        <taxon>Actinomycetota</taxon>
        <taxon>Actinomycetes</taxon>
        <taxon>Kitasatosporales</taxon>
        <taxon>Streptomycetaceae</taxon>
        <taxon>Streptomyces</taxon>
    </lineage>
</organism>
<name>A0A3R7LI72_9ACTN</name>
<dbReference type="GO" id="GO:0008168">
    <property type="term" value="F:methyltransferase activity"/>
    <property type="evidence" value="ECO:0007669"/>
    <property type="project" value="UniProtKB-KW"/>
</dbReference>
<dbReference type="InterPro" id="IPR029063">
    <property type="entry name" value="SAM-dependent_MTases_sf"/>
</dbReference>
<feature type="binding site" evidence="1">
    <location>
        <position position="27"/>
    </location>
    <ligand>
        <name>Zn(2+)</name>
        <dbReference type="ChEBI" id="CHEBI:29105"/>
    </ligand>
</feature>
<evidence type="ECO:0000313" key="5">
    <source>
        <dbReference type="EMBL" id="RKM89873.1"/>
    </source>
</evidence>
<feature type="binding site" evidence="2">
    <location>
        <position position="188"/>
    </location>
    <ligand>
        <name>S-adenosyl-L-methionine</name>
        <dbReference type="ChEBI" id="CHEBI:59789"/>
    </ligand>
</feature>
<evidence type="ECO:0000256" key="1">
    <source>
        <dbReference type="PIRSR" id="PIRSR018249-1"/>
    </source>
</evidence>
<dbReference type="GO" id="GO:0032259">
    <property type="term" value="P:methylation"/>
    <property type="evidence" value="ECO:0007669"/>
    <property type="project" value="UniProtKB-KW"/>
</dbReference>
<dbReference type="RefSeq" id="WP_043470786.1">
    <property type="nucleotide sequence ID" value="NZ_JBFACB010000041.1"/>
</dbReference>
<comment type="caution">
    <text evidence="5">The sequence shown here is derived from an EMBL/GenBank/DDBJ whole genome shotgun (WGS) entry which is preliminary data.</text>
</comment>
<keyword evidence="2" id="KW-0949">S-adenosyl-L-methionine</keyword>
<dbReference type="InterPro" id="IPR041698">
    <property type="entry name" value="Methyltransf_25"/>
</dbReference>
<sequence>MRKNVVRYLRCPHCAAPLRSSDRTLRCENGHTFDVARQGYVNLLRRPTKLAADTTDMVAARAALLDSGHYAPLTERLAGTARRAAGAGAPDCVVDIGGGTGHHLARVLEEFEDAEGLLLDMSKPAVRRAARAHPRASSAVADVWDTLPLRDGAAAMALNVFAPRNPPEIRRILRPGGTLLVVTPQQDHLAELVDALGLLRVRDHKEGRLAEQLAPHFEAVGQERLRTTLRLDHDALGRVVAMGPSSWHQDPDELARRIAELPGIHEVTLSVTFTVCRPLP</sequence>
<evidence type="ECO:0000259" key="4">
    <source>
        <dbReference type="Pfam" id="PF21302"/>
    </source>
</evidence>
<evidence type="ECO:0000256" key="2">
    <source>
        <dbReference type="PIRSR" id="PIRSR018249-2"/>
    </source>
</evidence>
<feature type="domain" description="23S rRNA (guanine(745)-N(1))-methyltransferase N-terminal" evidence="4">
    <location>
        <begin position="10"/>
        <end position="44"/>
    </location>
</feature>
<accession>A0A3R7LI72</accession>
<dbReference type="EMBL" id="JNAD02000027">
    <property type="protein sequence ID" value="RKM89873.1"/>
    <property type="molecule type" value="Genomic_DNA"/>
</dbReference>
<evidence type="ECO:0000259" key="3">
    <source>
        <dbReference type="Pfam" id="PF13649"/>
    </source>
</evidence>
<dbReference type="GO" id="GO:0046872">
    <property type="term" value="F:metal ion binding"/>
    <property type="evidence" value="ECO:0007669"/>
    <property type="project" value="UniProtKB-KW"/>
</dbReference>
<feature type="binding site" evidence="2">
    <location>
        <position position="70"/>
    </location>
    <ligand>
        <name>S-adenosyl-L-methionine</name>
        <dbReference type="ChEBI" id="CHEBI:59789"/>
    </ligand>
</feature>
<dbReference type="Pfam" id="PF13649">
    <property type="entry name" value="Methyltransf_25"/>
    <property type="match status" value="1"/>
</dbReference>
<evidence type="ECO:0000313" key="6">
    <source>
        <dbReference type="Proteomes" id="UP000028058"/>
    </source>
</evidence>
<feature type="binding site" evidence="2">
    <location>
        <begin position="100"/>
        <end position="101"/>
    </location>
    <ligand>
        <name>S-adenosyl-L-methionine</name>
        <dbReference type="ChEBI" id="CHEBI:59789"/>
    </ligand>
</feature>
<reference evidence="5 6" key="1">
    <citation type="journal article" date="2014" name="Genome Announc.">
        <title>Draft Genome Sequence of Streptomyces fradiae ATCC 19609, a Strain Highly Sensitive to Antibiotics.</title>
        <authorList>
            <person name="Bekker O.B."/>
            <person name="Klimina K.M."/>
            <person name="Vatlin A.A."/>
            <person name="Zakharevich N.V."/>
            <person name="Kasianov A.S."/>
            <person name="Danilenko V.N."/>
        </authorList>
    </citation>
    <scope>NUCLEOTIDE SEQUENCE [LARGE SCALE GENOMIC DNA]</scope>
    <source>
        <strain evidence="5 6">ATCC 19609</strain>
    </source>
</reference>
<gene>
    <name evidence="5" type="primary">erm(32)</name>
    <name evidence="5" type="ORF">SFRA_032480</name>
</gene>